<keyword evidence="2" id="KW-0732">Signal</keyword>
<keyword evidence="1" id="KW-0812">Transmembrane</keyword>
<keyword evidence="1" id="KW-1133">Transmembrane helix</keyword>
<sequence length="663" mass="70175">MAIHTLLFTLFAALSSVRAITVYGQTGQQHIGTATATGTSSAAPTPTSAAYDARILNPPPLPSPLPANQFGIQLPAQASGMNGLSIMQSGAFYGFSVEMSVATQVIGLNGTHIQPPFLNLMSLVAERAGRVHVRVGGNTQETARLVLSLDDGKAIEKQKVDTNNPTQTPALLFTPEILYLLANISSLVNVKWYLGVPLNDSSDIRLEIAQYGQQILGDDLIGLQVGNEPDLYARHGHRPSTYGPYDYLGDFGSVLGAMKNQNLRTDILLGPSLATGDWTPEMVWDTGFINAYSDALTALTVEHYPDDNCAALYAGFGDPKDPQAEFAKYLDHSMGVNTIQPYLNSTMIAQQAGKPFIMFETNSASCGGFPGISTSFGAALWALDYGLEMAASNFSHALLHVGGQNVYYNPFTAPPTNETSYHEWTVGPIFYSVLAVAETLGNSNKSQIKDLWQNSGSVYTPGYAIYENGNLARVALVNFMTDPSGANDYTVSISVGGGESGQPAATPASVQVKYLVAPSVGEKFNITWGNQTLGGQFEADGTLKGDLHLETVQCDQQNNVCNVKVPAPGFALVFMSEDAAKESEPASTVTFGTSAVTKYKNTATIDQAVLATSNGNRGMQEVRGSTSFGSGNGAVRAGYPGAGALLAALVGVAAVRRVLTGRV</sequence>
<name>A0A4Q9M7J2_9APHY</name>
<keyword evidence="1" id="KW-0472">Membrane</keyword>
<dbReference type="Gene3D" id="3.20.20.80">
    <property type="entry name" value="Glycosidases"/>
    <property type="match status" value="1"/>
</dbReference>
<feature type="transmembrane region" description="Helical" evidence="1">
    <location>
        <begin position="637"/>
        <end position="659"/>
    </location>
</feature>
<evidence type="ECO:0000259" key="3">
    <source>
        <dbReference type="Pfam" id="PF16862"/>
    </source>
</evidence>
<proteinExistence type="predicted"/>
<organism evidence="4">
    <name type="scientific">Dichomitus squalens</name>
    <dbReference type="NCBI Taxonomy" id="114155"/>
    <lineage>
        <taxon>Eukaryota</taxon>
        <taxon>Fungi</taxon>
        <taxon>Dikarya</taxon>
        <taxon>Basidiomycota</taxon>
        <taxon>Agaricomycotina</taxon>
        <taxon>Agaricomycetes</taxon>
        <taxon>Polyporales</taxon>
        <taxon>Polyporaceae</taxon>
        <taxon>Dichomitus</taxon>
    </lineage>
</organism>
<feature type="domain" description="Beta-glucuronidase C-terminal" evidence="3">
    <location>
        <begin position="462"/>
        <end position="572"/>
    </location>
</feature>
<dbReference type="AlphaFoldDB" id="A0A4Q9M7J2"/>
<dbReference type="InterPro" id="IPR052974">
    <property type="entry name" value="GH79_Enzymes"/>
</dbReference>
<dbReference type="Gene3D" id="2.60.40.1180">
    <property type="entry name" value="Golgi alpha-mannosidase II"/>
    <property type="match status" value="1"/>
</dbReference>
<dbReference type="InterPro" id="IPR013780">
    <property type="entry name" value="Glyco_hydro_b"/>
</dbReference>
<dbReference type="OrthoDB" id="2796951at2759"/>
<dbReference type="SUPFAM" id="SSF51445">
    <property type="entry name" value="(Trans)glycosidases"/>
    <property type="match status" value="1"/>
</dbReference>
<dbReference type="InterPro" id="IPR017853">
    <property type="entry name" value="GH"/>
</dbReference>
<dbReference type="EMBL" id="ML143590">
    <property type="protein sequence ID" value="TBU21621.1"/>
    <property type="molecule type" value="Genomic_DNA"/>
</dbReference>
<evidence type="ECO:0000313" key="4">
    <source>
        <dbReference type="EMBL" id="TBU21621.1"/>
    </source>
</evidence>
<dbReference type="PANTHER" id="PTHR36183:SF2">
    <property type="entry name" value="BETA-GLUCURONIDASE C-TERMINAL DOMAIN-CONTAINING PROTEIN"/>
    <property type="match status" value="1"/>
</dbReference>
<gene>
    <name evidence="4" type="ORF">BD311DRAFT_734192</name>
</gene>
<reference evidence="4" key="1">
    <citation type="submission" date="2019-01" db="EMBL/GenBank/DDBJ databases">
        <title>Draft genome sequences of three monokaryotic isolates of the white-rot basidiomycete fungus Dichomitus squalens.</title>
        <authorList>
            <consortium name="DOE Joint Genome Institute"/>
            <person name="Lopez S.C."/>
            <person name="Andreopoulos B."/>
            <person name="Pangilinan J."/>
            <person name="Lipzen A."/>
            <person name="Riley R."/>
            <person name="Ahrendt S."/>
            <person name="Ng V."/>
            <person name="Barry K."/>
            <person name="Daum C."/>
            <person name="Grigoriev I.V."/>
            <person name="Hilden K.S."/>
            <person name="Makela M.R."/>
            <person name="de Vries R.P."/>
        </authorList>
    </citation>
    <scope>NUCLEOTIDE SEQUENCE [LARGE SCALE GENOMIC DNA]</scope>
    <source>
        <strain evidence="4">OM18370.1</strain>
    </source>
</reference>
<protein>
    <recommendedName>
        <fullName evidence="3">Beta-glucuronidase C-terminal domain-containing protein</fullName>
    </recommendedName>
</protein>
<evidence type="ECO:0000256" key="1">
    <source>
        <dbReference type="SAM" id="Phobius"/>
    </source>
</evidence>
<accession>A0A4Q9M7J2</accession>
<feature type="signal peptide" evidence="2">
    <location>
        <begin position="1"/>
        <end position="19"/>
    </location>
</feature>
<evidence type="ECO:0000256" key="2">
    <source>
        <dbReference type="SAM" id="SignalP"/>
    </source>
</evidence>
<dbReference type="PANTHER" id="PTHR36183">
    <property type="entry name" value="BETA-GLUCURONIDASE"/>
    <property type="match status" value="1"/>
</dbReference>
<dbReference type="Pfam" id="PF16862">
    <property type="entry name" value="Glyco_hydro_79C"/>
    <property type="match status" value="1"/>
</dbReference>
<feature type="chain" id="PRO_5020370844" description="Beta-glucuronidase C-terminal domain-containing protein" evidence="2">
    <location>
        <begin position="20"/>
        <end position="663"/>
    </location>
</feature>
<dbReference type="InterPro" id="IPR031728">
    <property type="entry name" value="GlcAase_C"/>
</dbReference>
<dbReference type="Proteomes" id="UP000292957">
    <property type="component" value="Unassembled WGS sequence"/>
</dbReference>